<dbReference type="PANTHER" id="PTHR43283:SF7">
    <property type="entry name" value="BETA-LACTAMASE-RELATED DOMAIN-CONTAINING PROTEIN"/>
    <property type="match status" value="1"/>
</dbReference>
<feature type="domain" description="Beta-lactamase-related" evidence="1">
    <location>
        <begin position="30"/>
        <end position="292"/>
    </location>
</feature>
<dbReference type="GO" id="GO:0016787">
    <property type="term" value="F:hydrolase activity"/>
    <property type="evidence" value="ECO:0007669"/>
    <property type="project" value="UniProtKB-KW"/>
</dbReference>
<sequence length="314" mass="35222">MHPVSSPDSRFLDSFANEVSKAKIDYCEIRQGDAVLFAHCRDPHNPGKLHKVNSITKSVVSLLIGIAIDRGELENVHTAVSDYIPSCERQDLTIEHLLTMTDGWDWREWGDWGGLPKPMTGSPNWIRYIVDREIVHPAGRHMAYSSGSSHLLSAILQKATGMTTDKYAERHLFGPLGIEEYRWQSDPQGIVIGGFSLELPAADITKLGLLALNNGRWNGRSVVSSEWIGQSTRPLYLTYPHVGHYGYHWWVLPAPNGGAPRIPTVFFAMGYGGQFLYVVPEHRLVAAFASSLYKDSFLPHRLFLSQLLPAFERK</sequence>
<dbReference type="EMBL" id="QXJM01000023">
    <property type="protein sequence ID" value="RIE04806.1"/>
    <property type="molecule type" value="Genomic_DNA"/>
</dbReference>
<dbReference type="PANTHER" id="PTHR43283">
    <property type="entry name" value="BETA-LACTAMASE-RELATED"/>
    <property type="match status" value="1"/>
</dbReference>
<proteinExistence type="predicted"/>
<evidence type="ECO:0000313" key="2">
    <source>
        <dbReference type="EMBL" id="RIE04806.1"/>
    </source>
</evidence>
<organism evidence="2 3">
    <name type="scientific">Cohnella faecalis</name>
    <dbReference type="NCBI Taxonomy" id="2315694"/>
    <lineage>
        <taxon>Bacteria</taxon>
        <taxon>Bacillati</taxon>
        <taxon>Bacillota</taxon>
        <taxon>Bacilli</taxon>
        <taxon>Bacillales</taxon>
        <taxon>Paenibacillaceae</taxon>
        <taxon>Cohnella</taxon>
    </lineage>
</organism>
<keyword evidence="2" id="KW-0378">Hydrolase</keyword>
<dbReference type="Pfam" id="PF00144">
    <property type="entry name" value="Beta-lactamase"/>
    <property type="match status" value="1"/>
</dbReference>
<evidence type="ECO:0000259" key="1">
    <source>
        <dbReference type="Pfam" id="PF00144"/>
    </source>
</evidence>
<gene>
    <name evidence="2" type="ORF">D3H35_04880</name>
</gene>
<dbReference type="InterPro" id="IPR012338">
    <property type="entry name" value="Beta-lactam/transpept-like"/>
</dbReference>
<protein>
    <submittedName>
        <fullName evidence="2">Class C beta-lactamase-related serine hydrolase</fullName>
    </submittedName>
</protein>
<dbReference type="Gene3D" id="3.40.710.10">
    <property type="entry name" value="DD-peptidase/beta-lactamase superfamily"/>
    <property type="match status" value="1"/>
</dbReference>
<keyword evidence="3" id="KW-1185">Reference proteome</keyword>
<name>A0A398CN71_9BACL</name>
<dbReference type="AlphaFoldDB" id="A0A398CN71"/>
<dbReference type="RefSeq" id="WP_119148006.1">
    <property type="nucleotide sequence ID" value="NZ_JBHSOV010000005.1"/>
</dbReference>
<dbReference type="OrthoDB" id="9773047at2"/>
<evidence type="ECO:0000313" key="3">
    <source>
        <dbReference type="Proteomes" id="UP000266340"/>
    </source>
</evidence>
<dbReference type="InterPro" id="IPR001466">
    <property type="entry name" value="Beta-lactam-related"/>
</dbReference>
<accession>A0A398CN71</accession>
<reference evidence="2 3" key="1">
    <citation type="submission" date="2018-09" db="EMBL/GenBank/DDBJ databases">
        <title>Cohnella cavernae sp. nov., isolated from a karst cave.</title>
        <authorList>
            <person name="Zhu H."/>
        </authorList>
    </citation>
    <scope>NUCLEOTIDE SEQUENCE [LARGE SCALE GENOMIC DNA]</scope>
    <source>
        <strain evidence="2 3">K2E09-144</strain>
    </source>
</reference>
<comment type="caution">
    <text evidence="2">The sequence shown here is derived from an EMBL/GenBank/DDBJ whole genome shotgun (WGS) entry which is preliminary data.</text>
</comment>
<dbReference type="SUPFAM" id="SSF56601">
    <property type="entry name" value="beta-lactamase/transpeptidase-like"/>
    <property type="match status" value="1"/>
</dbReference>
<dbReference type="Proteomes" id="UP000266340">
    <property type="component" value="Unassembled WGS sequence"/>
</dbReference>
<dbReference type="InterPro" id="IPR050789">
    <property type="entry name" value="Diverse_Enzym_Activities"/>
</dbReference>